<reference evidence="2" key="2">
    <citation type="submission" date="2023-05" db="EMBL/GenBank/DDBJ databases">
        <authorList>
            <consortium name="Lawrence Berkeley National Laboratory"/>
            <person name="Steindorff A."/>
            <person name="Hensen N."/>
            <person name="Bonometti L."/>
            <person name="Westerberg I."/>
            <person name="Brannstrom I.O."/>
            <person name="Guillou S."/>
            <person name="Cros-Aarteil S."/>
            <person name="Calhoun S."/>
            <person name="Haridas S."/>
            <person name="Kuo A."/>
            <person name="Mondo S."/>
            <person name="Pangilinan J."/>
            <person name="Riley R."/>
            <person name="Labutti K."/>
            <person name="Andreopoulos B."/>
            <person name="Lipzen A."/>
            <person name="Chen C."/>
            <person name="Yanf M."/>
            <person name="Daum C."/>
            <person name="Ng V."/>
            <person name="Clum A."/>
            <person name="Ohm R."/>
            <person name="Martin F."/>
            <person name="Silar P."/>
            <person name="Natvig D."/>
            <person name="Lalanne C."/>
            <person name="Gautier V."/>
            <person name="Ament-Velasquez S.L."/>
            <person name="Kruys A."/>
            <person name="Hutchinson M.I."/>
            <person name="Powell A.J."/>
            <person name="Barry K."/>
            <person name="Miller A.N."/>
            <person name="Grigoriev I.V."/>
            <person name="Debuchy R."/>
            <person name="Gladieux P."/>
            <person name="Thoren M.H."/>
            <person name="Johannesson H."/>
        </authorList>
    </citation>
    <scope>NUCLEOTIDE SEQUENCE</scope>
    <source>
        <strain evidence="2">CBS 315.58</strain>
    </source>
</reference>
<gene>
    <name evidence="2" type="ORF">QBC40DRAFT_108385</name>
</gene>
<keyword evidence="3" id="KW-1185">Reference proteome</keyword>
<dbReference type="EMBL" id="MU863970">
    <property type="protein sequence ID" value="KAK4197101.1"/>
    <property type="molecule type" value="Genomic_DNA"/>
</dbReference>
<feature type="compositionally biased region" description="Basic and acidic residues" evidence="1">
    <location>
        <begin position="146"/>
        <end position="160"/>
    </location>
</feature>
<feature type="region of interest" description="Disordered" evidence="1">
    <location>
        <begin position="136"/>
        <end position="179"/>
    </location>
</feature>
<protein>
    <submittedName>
        <fullName evidence="2">Uncharacterized protein</fullName>
    </submittedName>
</protein>
<proteinExistence type="predicted"/>
<reference evidence="2" key="1">
    <citation type="journal article" date="2023" name="Mol. Phylogenet. Evol.">
        <title>Genome-scale phylogeny and comparative genomics of the fungal order Sordariales.</title>
        <authorList>
            <person name="Hensen N."/>
            <person name="Bonometti L."/>
            <person name="Westerberg I."/>
            <person name="Brannstrom I.O."/>
            <person name="Guillou S."/>
            <person name="Cros-Aarteil S."/>
            <person name="Calhoun S."/>
            <person name="Haridas S."/>
            <person name="Kuo A."/>
            <person name="Mondo S."/>
            <person name="Pangilinan J."/>
            <person name="Riley R."/>
            <person name="LaButti K."/>
            <person name="Andreopoulos B."/>
            <person name="Lipzen A."/>
            <person name="Chen C."/>
            <person name="Yan M."/>
            <person name="Daum C."/>
            <person name="Ng V."/>
            <person name="Clum A."/>
            <person name="Steindorff A."/>
            <person name="Ohm R.A."/>
            <person name="Martin F."/>
            <person name="Silar P."/>
            <person name="Natvig D.O."/>
            <person name="Lalanne C."/>
            <person name="Gautier V."/>
            <person name="Ament-Velasquez S.L."/>
            <person name="Kruys A."/>
            <person name="Hutchinson M.I."/>
            <person name="Powell A.J."/>
            <person name="Barry K."/>
            <person name="Miller A.N."/>
            <person name="Grigoriev I.V."/>
            <person name="Debuchy R."/>
            <person name="Gladieux P."/>
            <person name="Hiltunen Thoren M."/>
            <person name="Johannesson H."/>
        </authorList>
    </citation>
    <scope>NUCLEOTIDE SEQUENCE</scope>
    <source>
        <strain evidence="2">CBS 315.58</strain>
    </source>
</reference>
<organism evidence="2 3">
    <name type="scientific">Triangularia verruculosa</name>
    <dbReference type="NCBI Taxonomy" id="2587418"/>
    <lineage>
        <taxon>Eukaryota</taxon>
        <taxon>Fungi</taxon>
        <taxon>Dikarya</taxon>
        <taxon>Ascomycota</taxon>
        <taxon>Pezizomycotina</taxon>
        <taxon>Sordariomycetes</taxon>
        <taxon>Sordariomycetidae</taxon>
        <taxon>Sordariales</taxon>
        <taxon>Podosporaceae</taxon>
        <taxon>Triangularia</taxon>
    </lineage>
</organism>
<evidence type="ECO:0000313" key="3">
    <source>
        <dbReference type="Proteomes" id="UP001303160"/>
    </source>
</evidence>
<evidence type="ECO:0000313" key="2">
    <source>
        <dbReference type="EMBL" id="KAK4197101.1"/>
    </source>
</evidence>
<feature type="compositionally biased region" description="Basic residues" evidence="1">
    <location>
        <begin position="169"/>
        <end position="179"/>
    </location>
</feature>
<comment type="caution">
    <text evidence="2">The sequence shown here is derived from an EMBL/GenBank/DDBJ whole genome shotgun (WGS) entry which is preliminary data.</text>
</comment>
<name>A0AAN6XCM5_9PEZI</name>
<sequence>MMFAENTNHEENSRNTWFVMANQHFMPLPEDTKTTTNDLTALATSEPSYLPIPYDPWHQSYDLDLGLSLMSLNENRHDTVLRPNVYQPASQHEGTILPLFYATTYEEPEFSPSQSPAPPFVAAPFAPLTGSMGPAPYHDAVPRYTHRPDPQFTGEHRDESPSPGLQQQKGKRTASLKKKLNPKFRCLHPGCSENPGEARALNRHIWSAHREWAQENKVFRCEEMACPFPGCPRRGRKDNIMRHFRTKHKQD</sequence>
<dbReference type="Proteomes" id="UP001303160">
    <property type="component" value="Unassembled WGS sequence"/>
</dbReference>
<accession>A0AAN6XCM5</accession>
<evidence type="ECO:0000256" key="1">
    <source>
        <dbReference type="SAM" id="MobiDB-lite"/>
    </source>
</evidence>
<dbReference type="AlphaFoldDB" id="A0AAN6XCM5"/>